<organism evidence="5 6">
    <name type="scientific">Symbiodinium natans</name>
    <dbReference type="NCBI Taxonomy" id="878477"/>
    <lineage>
        <taxon>Eukaryota</taxon>
        <taxon>Sar</taxon>
        <taxon>Alveolata</taxon>
        <taxon>Dinophyceae</taxon>
        <taxon>Suessiales</taxon>
        <taxon>Symbiodiniaceae</taxon>
        <taxon>Symbiodinium</taxon>
    </lineage>
</organism>
<keyword evidence="3" id="KW-0732">Signal</keyword>
<accession>A0A812SP67</accession>
<dbReference type="InterPro" id="IPR027417">
    <property type="entry name" value="P-loop_NTPase"/>
</dbReference>
<dbReference type="Pfam" id="PF01926">
    <property type="entry name" value="MMR_HSR1"/>
    <property type="match status" value="1"/>
</dbReference>
<dbReference type="Proteomes" id="UP000604046">
    <property type="component" value="Unassembled WGS sequence"/>
</dbReference>
<dbReference type="OrthoDB" id="8954335at2759"/>
<gene>
    <name evidence="5" type="ORF">SNAT2548_LOCUS27355</name>
</gene>
<keyword evidence="2" id="KW-0472">Membrane</keyword>
<sequence length="380" mass="42315">MTMPKRAGAVQASSLAVLFMTWAPVVSGMSGSGWTWFFKGSAPQMLAEAEPTNFLFVGNPGTGKSTILNGLIGELTFQSGISYGEGMTYRFDQVKHGKHTFMDTPGLSDMKRREAAAEAITEALKQDGRYKIFFVITLQNGRVRPEDVTTMNLVLDAAPITHYAIIINQMPQREFEELKSDTSPASGHLARSLLATLPSDKAIPLICPVARDSALEGADNKVKPLPEALVKFIVQKTRGMEIRSQDVQQVRVNEWDEKVQGLEEQLSSVQANNQHLIRAQKDSEETNKALQTQLQRVQKDSEETRKELQAQVRRAQQDQEREAQGTRQLEQVVSSLEQQYRFMVQQLRKKSEESEKHMLASVAIGGLAALGFPAILPFVR</sequence>
<dbReference type="InterPro" id="IPR006073">
    <property type="entry name" value="GTP-bd"/>
</dbReference>
<dbReference type="GO" id="GO:0005525">
    <property type="term" value="F:GTP binding"/>
    <property type="evidence" value="ECO:0007669"/>
    <property type="project" value="InterPro"/>
</dbReference>
<reference evidence="5" key="1">
    <citation type="submission" date="2021-02" db="EMBL/GenBank/DDBJ databases">
        <authorList>
            <person name="Dougan E. K."/>
            <person name="Rhodes N."/>
            <person name="Thang M."/>
            <person name="Chan C."/>
        </authorList>
    </citation>
    <scope>NUCLEOTIDE SEQUENCE</scope>
</reference>
<feature type="coiled-coil region" evidence="1">
    <location>
        <begin position="252"/>
        <end position="353"/>
    </location>
</feature>
<name>A0A812SP67_9DINO</name>
<evidence type="ECO:0000259" key="4">
    <source>
        <dbReference type="Pfam" id="PF01926"/>
    </source>
</evidence>
<evidence type="ECO:0000256" key="1">
    <source>
        <dbReference type="SAM" id="Coils"/>
    </source>
</evidence>
<keyword evidence="6" id="KW-1185">Reference proteome</keyword>
<dbReference type="CDD" id="cd00882">
    <property type="entry name" value="Ras_like_GTPase"/>
    <property type="match status" value="1"/>
</dbReference>
<feature type="chain" id="PRO_5032584793" description="G domain-containing protein" evidence="3">
    <location>
        <begin position="29"/>
        <end position="380"/>
    </location>
</feature>
<comment type="caution">
    <text evidence="5">The sequence shown here is derived from an EMBL/GenBank/DDBJ whole genome shotgun (WGS) entry which is preliminary data.</text>
</comment>
<feature type="signal peptide" evidence="3">
    <location>
        <begin position="1"/>
        <end position="28"/>
    </location>
</feature>
<feature type="transmembrane region" description="Helical" evidence="2">
    <location>
        <begin position="358"/>
        <end position="379"/>
    </location>
</feature>
<keyword evidence="1" id="KW-0175">Coiled coil</keyword>
<keyword evidence="2" id="KW-1133">Transmembrane helix</keyword>
<feature type="domain" description="G" evidence="4">
    <location>
        <begin position="55"/>
        <end position="149"/>
    </location>
</feature>
<dbReference type="AlphaFoldDB" id="A0A812SP67"/>
<dbReference type="Gene3D" id="3.40.50.300">
    <property type="entry name" value="P-loop containing nucleotide triphosphate hydrolases"/>
    <property type="match status" value="1"/>
</dbReference>
<evidence type="ECO:0000256" key="3">
    <source>
        <dbReference type="SAM" id="SignalP"/>
    </source>
</evidence>
<evidence type="ECO:0000313" key="6">
    <source>
        <dbReference type="Proteomes" id="UP000604046"/>
    </source>
</evidence>
<keyword evidence="2" id="KW-0812">Transmembrane</keyword>
<evidence type="ECO:0000256" key="2">
    <source>
        <dbReference type="SAM" id="Phobius"/>
    </source>
</evidence>
<protein>
    <recommendedName>
        <fullName evidence="4">G domain-containing protein</fullName>
    </recommendedName>
</protein>
<proteinExistence type="predicted"/>
<evidence type="ECO:0000313" key="5">
    <source>
        <dbReference type="EMBL" id="CAE7487753.1"/>
    </source>
</evidence>
<dbReference type="SUPFAM" id="SSF52540">
    <property type="entry name" value="P-loop containing nucleoside triphosphate hydrolases"/>
    <property type="match status" value="1"/>
</dbReference>
<dbReference type="EMBL" id="CAJNDS010002464">
    <property type="protein sequence ID" value="CAE7487753.1"/>
    <property type="molecule type" value="Genomic_DNA"/>
</dbReference>